<name>A0A263BPW1_9BACI</name>
<protein>
    <submittedName>
        <fullName evidence="2">Uncharacterized protein</fullName>
    </submittedName>
</protein>
<proteinExistence type="predicted"/>
<reference evidence="3" key="1">
    <citation type="submission" date="2017-08" db="EMBL/GenBank/DDBJ databases">
        <authorList>
            <person name="Huang Z."/>
        </authorList>
    </citation>
    <scope>NUCLEOTIDE SEQUENCE [LARGE SCALE GENOMIC DNA]</scope>
    <source>
        <strain evidence="3">SA5d-4</strain>
    </source>
</reference>
<dbReference type="EMBL" id="NPIA01000012">
    <property type="protein sequence ID" value="OZM55795.1"/>
    <property type="molecule type" value="Genomic_DNA"/>
</dbReference>
<dbReference type="Proteomes" id="UP000217083">
    <property type="component" value="Unassembled WGS sequence"/>
</dbReference>
<gene>
    <name evidence="2" type="ORF">CIB95_15265</name>
</gene>
<evidence type="ECO:0000313" key="3">
    <source>
        <dbReference type="Proteomes" id="UP000217083"/>
    </source>
</evidence>
<dbReference type="AlphaFoldDB" id="A0A263BPW1"/>
<keyword evidence="3" id="KW-1185">Reference proteome</keyword>
<reference evidence="2 3" key="2">
    <citation type="submission" date="2017-09" db="EMBL/GenBank/DDBJ databases">
        <title>Bacillus patelloidae sp. nov., isolated from the intestinal tract of a marine limpet.</title>
        <authorList>
            <person name="Liu R."/>
            <person name="Dong C."/>
            <person name="Shao Z."/>
        </authorList>
    </citation>
    <scope>NUCLEOTIDE SEQUENCE [LARGE SCALE GENOMIC DNA]</scope>
    <source>
        <strain evidence="2 3">SA5d-4</strain>
    </source>
</reference>
<sequence length="290" mass="32642">MSNEPCKCKKLYCDVKEELKDVQAQLQEQKQLQQQLQAQLQKQKQLQKQLQLQLQKQLQVQEQLQVQVQRQNQLQEQLQLQIQAQIQAQAQAQAQAQNDTDTISNLGNPTQTVTINLADQDNKCKCQGKCKCDGKCQCNDKCKCHMMELPEGGKLVEFQADTRNSVNRAGNQPGTCLEDETKVAEVTLNDVTAGNKVLLNGLFHVDNDQGVFQNLRVRIYKNSVSPANLIYDLPRLEIDAENRDDQNQPITVLHVDNITDDATNVNYILTAQGQVLLRGPITFAASEITS</sequence>
<accession>A0A263BPW1</accession>
<evidence type="ECO:0000313" key="2">
    <source>
        <dbReference type="EMBL" id="OZM55795.1"/>
    </source>
</evidence>
<feature type="coiled-coil region" evidence="1">
    <location>
        <begin position="15"/>
        <end position="81"/>
    </location>
</feature>
<comment type="caution">
    <text evidence="2">The sequence shown here is derived from an EMBL/GenBank/DDBJ whole genome shotgun (WGS) entry which is preliminary data.</text>
</comment>
<organism evidence="2 3">
    <name type="scientific">Lottiidibacillus patelloidae</name>
    <dbReference type="NCBI Taxonomy" id="2670334"/>
    <lineage>
        <taxon>Bacteria</taxon>
        <taxon>Bacillati</taxon>
        <taxon>Bacillota</taxon>
        <taxon>Bacilli</taxon>
        <taxon>Bacillales</taxon>
        <taxon>Bacillaceae</taxon>
        <taxon>Lottiidibacillus</taxon>
    </lineage>
</organism>
<keyword evidence="1" id="KW-0175">Coiled coil</keyword>
<evidence type="ECO:0000256" key="1">
    <source>
        <dbReference type="SAM" id="Coils"/>
    </source>
</evidence>